<evidence type="ECO:0000313" key="3">
    <source>
        <dbReference type="Proteomes" id="UP000321393"/>
    </source>
</evidence>
<dbReference type="EMBL" id="SSTD01018953">
    <property type="protein sequence ID" value="TYJ97207.1"/>
    <property type="molecule type" value="Genomic_DNA"/>
</dbReference>
<evidence type="ECO:0000313" key="1">
    <source>
        <dbReference type="EMBL" id="KAA0067547.1"/>
    </source>
</evidence>
<organism evidence="2 4">
    <name type="scientific">Cucumis melo var. makuwa</name>
    <name type="common">Oriental melon</name>
    <dbReference type="NCBI Taxonomy" id="1194695"/>
    <lineage>
        <taxon>Eukaryota</taxon>
        <taxon>Viridiplantae</taxon>
        <taxon>Streptophyta</taxon>
        <taxon>Embryophyta</taxon>
        <taxon>Tracheophyta</taxon>
        <taxon>Spermatophyta</taxon>
        <taxon>Magnoliopsida</taxon>
        <taxon>eudicotyledons</taxon>
        <taxon>Gunneridae</taxon>
        <taxon>Pentapetalae</taxon>
        <taxon>rosids</taxon>
        <taxon>fabids</taxon>
        <taxon>Cucurbitales</taxon>
        <taxon>Cucurbitaceae</taxon>
        <taxon>Benincaseae</taxon>
        <taxon>Cucumis</taxon>
    </lineage>
</organism>
<gene>
    <name evidence="2" type="ORF">E5676_scaffold174G00930</name>
    <name evidence="1" type="ORF">E6C27_scaffold485G00050</name>
</gene>
<dbReference type="AlphaFoldDB" id="A0A5D3BDK2"/>
<dbReference type="Proteomes" id="UP000321947">
    <property type="component" value="Unassembled WGS sequence"/>
</dbReference>
<evidence type="ECO:0000313" key="2">
    <source>
        <dbReference type="EMBL" id="TYJ97207.1"/>
    </source>
</evidence>
<reference evidence="3 4" key="1">
    <citation type="submission" date="2019-08" db="EMBL/GenBank/DDBJ databases">
        <title>Draft genome sequences of two oriental melons (Cucumis melo L. var makuwa).</title>
        <authorList>
            <person name="Kwon S.-Y."/>
        </authorList>
    </citation>
    <scope>NUCLEOTIDE SEQUENCE [LARGE SCALE GENOMIC DNA]</scope>
    <source>
        <strain evidence="4">cv. Chang Bougi</strain>
        <strain evidence="3">cv. SW 3</strain>
        <tissue evidence="2">Leaf</tissue>
    </source>
</reference>
<dbReference type="OrthoDB" id="679404at2759"/>
<proteinExistence type="predicted"/>
<comment type="caution">
    <text evidence="2">The sequence shown here is derived from an EMBL/GenBank/DDBJ whole genome shotgun (WGS) entry which is preliminary data.</text>
</comment>
<dbReference type="EMBL" id="SSTE01000480">
    <property type="protein sequence ID" value="KAA0067547.1"/>
    <property type="molecule type" value="Genomic_DNA"/>
</dbReference>
<name>A0A5D3BDK2_CUCMM</name>
<dbReference type="Proteomes" id="UP000321393">
    <property type="component" value="Unassembled WGS sequence"/>
</dbReference>
<protein>
    <submittedName>
        <fullName evidence="2">Retrovirus-related pol polyprotein from transposon tnt 1-94</fullName>
    </submittedName>
</protein>
<sequence length="79" mass="9167">MNLSITLYFDNSGTVANSKELHSHKRWKYIERKYHLIREIVQQGDVIVTKITSEHSIVDPFMKTLTSKVFEGNLESLSL</sequence>
<evidence type="ECO:0000313" key="4">
    <source>
        <dbReference type="Proteomes" id="UP000321947"/>
    </source>
</evidence>
<accession>A0A5D3BDK2</accession>